<evidence type="ECO:0000259" key="18">
    <source>
        <dbReference type="PROSITE" id="PS51843"/>
    </source>
</evidence>
<gene>
    <name evidence="19" type="ORF">RDWZM_007362</name>
</gene>
<dbReference type="CDD" id="cd00190">
    <property type="entry name" value="Tryp_SPc"/>
    <property type="match status" value="1"/>
</dbReference>
<evidence type="ECO:0000313" key="20">
    <source>
        <dbReference type="Proteomes" id="UP001142055"/>
    </source>
</evidence>
<keyword evidence="2 14" id="KW-0645">Protease</keyword>
<dbReference type="Proteomes" id="UP001142055">
    <property type="component" value="Chromosome 3"/>
</dbReference>
<evidence type="ECO:0000256" key="9">
    <source>
        <dbReference type="ARBA" id="ARBA00023125"/>
    </source>
</evidence>
<keyword evidence="13" id="KW-0539">Nucleus</keyword>
<dbReference type="InterPro" id="IPR001314">
    <property type="entry name" value="Peptidase_S1A"/>
</dbReference>
<protein>
    <submittedName>
        <fullName evidence="19">Uncharacterized protein</fullName>
    </submittedName>
</protein>
<evidence type="ECO:0000256" key="7">
    <source>
        <dbReference type="ARBA" id="ARBA00022833"/>
    </source>
</evidence>
<dbReference type="PROSITE" id="PS00135">
    <property type="entry name" value="TRYPSIN_SER"/>
    <property type="match status" value="1"/>
</dbReference>
<dbReference type="InterPro" id="IPR001628">
    <property type="entry name" value="Znf_hrmn_rcpt"/>
</dbReference>
<dbReference type="PROSITE" id="PS00134">
    <property type="entry name" value="TRYPSIN_HIS"/>
    <property type="match status" value="1"/>
</dbReference>
<dbReference type="FunFam" id="2.40.10.10:FF:000034">
    <property type="entry name" value="Eupolytin"/>
    <property type="match status" value="1"/>
</dbReference>
<comment type="similarity">
    <text evidence="1">Belongs to the peptidase S1 family.</text>
</comment>
<accession>A0A9Q0RJC8</accession>
<comment type="caution">
    <text evidence="19">The sequence shown here is derived from an EMBL/GenBank/DDBJ whole genome shotgun (WGS) entry which is preliminary data.</text>
</comment>
<dbReference type="SUPFAM" id="SSF50494">
    <property type="entry name" value="Trypsin-like serine proteases"/>
    <property type="match status" value="1"/>
</dbReference>
<keyword evidence="9" id="KW-0238">DNA-binding</keyword>
<dbReference type="GO" id="GO:0003700">
    <property type="term" value="F:DNA-binding transcription factor activity"/>
    <property type="evidence" value="ECO:0007669"/>
    <property type="project" value="InterPro"/>
</dbReference>
<dbReference type="GO" id="GO:0006508">
    <property type="term" value="P:proteolysis"/>
    <property type="evidence" value="ECO:0007669"/>
    <property type="project" value="UniProtKB-KW"/>
</dbReference>
<dbReference type="SMART" id="SM00020">
    <property type="entry name" value="Tryp_SPc"/>
    <property type="match status" value="1"/>
</dbReference>
<dbReference type="Pfam" id="PF00089">
    <property type="entry name" value="Trypsin"/>
    <property type="match status" value="1"/>
</dbReference>
<dbReference type="EMBL" id="JAPWDV010000003">
    <property type="protein sequence ID" value="KAJ6216205.1"/>
    <property type="molecule type" value="Genomic_DNA"/>
</dbReference>
<evidence type="ECO:0000256" key="11">
    <source>
        <dbReference type="ARBA" id="ARBA00023163"/>
    </source>
</evidence>
<reference evidence="19" key="1">
    <citation type="submission" date="2022-12" db="EMBL/GenBank/DDBJ databases">
        <title>Genome assemblies of Blomia tropicalis.</title>
        <authorList>
            <person name="Cui Y."/>
        </authorList>
    </citation>
    <scope>NUCLEOTIDE SEQUENCE</scope>
    <source>
        <tissue evidence="19">Adult mites</tissue>
    </source>
</reference>
<evidence type="ECO:0000256" key="8">
    <source>
        <dbReference type="ARBA" id="ARBA00023015"/>
    </source>
</evidence>
<keyword evidence="11" id="KW-0804">Transcription</keyword>
<dbReference type="PROSITE" id="PS51030">
    <property type="entry name" value="NUCLEAR_REC_DBD_2"/>
    <property type="match status" value="1"/>
</dbReference>
<evidence type="ECO:0000256" key="15">
    <source>
        <dbReference type="SAM" id="SignalP"/>
    </source>
</evidence>
<evidence type="ECO:0000256" key="1">
    <source>
        <dbReference type="ARBA" id="ARBA00007664"/>
    </source>
</evidence>
<evidence type="ECO:0000256" key="5">
    <source>
        <dbReference type="ARBA" id="ARBA00022801"/>
    </source>
</evidence>
<evidence type="ECO:0000256" key="10">
    <source>
        <dbReference type="ARBA" id="ARBA00023157"/>
    </source>
</evidence>
<dbReference type="SUPFAM" id="SSF57716">
    <property type="entry name" value="Glucocorticoid receptor-like (DNA-binding domain)"/>
    <property type="match status" value="1"/>
</dbReference>
<keyword evidence="5 14" id="KW-0378">Hydrolase</keyword>
<evidence type="ECO:0000256" key="13">
    <source>
        <dbReference type="ARBA" id="ARBA00023242"/>
    </source>
</evidence>
<dbReference type="GO" id="GO:0008270">
    <property type="term" value="F:zinc ion binding"/>
    <property type="evidence" value="ECO:0007669"/>
    <property type="project" value="UniProtKB-KW"/>
</dbReference>
<keyword evidence="12" id="KW-0675">Receptor</keyword>
<dbReference type="InterPro" id="IPR043504">
    <property type="entry name" value="Peptidase_S1_PA_chymotrypsin"/>
</dbReference>
<dbReference type="Gene3D" id="2.40.10.10">
    <property type="entry name" value="Trypsin-like serine proteases"/>
    <property type="match status" value="1"/>
</dbReference>
<evidence type="ECO:0000256" key="2">
    <source>
        <dbReference type="ARBA" id="ARBA00022670"/>
    </source>
</evidence>
<dbReference type="InterPro" id="IPR001254">
    <property type="entry name" value="Trypsin_dom"/>
</dbReference>
<dbReference type="Gene3D" id="3.30.50.10">
    <property type="entry name" value="Erythroid Transcription Factor GATA-1, subunit A"/>
    <property type="match status" value="1"/>
</dbReference>
<keyword evidence="4" id="KW-0863">Zinc-finger</keyword>
<dbReference type="PROSITE" id="PS51843">
    <property type="entry name" value="NR_LBD"/>
    <property type="match status" value="1"/>
</dbReference>
<keyword evidence="3" id="KW-0479">Metal-binding</keyword>
<feature type="domain" description="NR LBD" evidence="18">
    <location>
        <begin position="471"/>
        <end position="704"/>
    </location>
</feature>
<name>A0A9Q0RJC8_BLOTA</name>
<dbReference type="PANTHER" id="PTHR24276:SF94">
    <property type="entry name" value="AT20289P-RELATED"/>
    <property type="match status" value="1"/>
</dbReference>
<proteinExistence type="inferred from homology"/>
<organism evidence="19 20">
    <name type="scientific">Blomia tropicalis</name>
    <name type="common">Mite</name>
    <dbReference type="NCBI Taxonomy" id="40697"/>
    <lineage>
        <taxon>Eukaryota</taxon>
        <taxon>Metazoa</taxon>
        <taxon>Ecdysozoa</taxon>
        <taxon>Arthropoda</taxon>
        <taxon>Chelicerata</taxon>
        <taxon>Arachnida</taxon>
        <taxon>Acari</taxon>
        <taxon>Acariformes</taxon>
        <taxon>Sarcoptiformes</taxon>
        <taxon>Astigmata</taxon>
        <taxon>Glycyphagoidea</taxon>
        <taxon>Echimyopodidae</taxon>
        <taxon>Blomia</taxon>
    </lineage>
</organism>
<keyword evidence="20" id="KW-1185">Reference proteome</keyword>
<evidence type="ECO:0000256" key="3">
    <source>
        <dbReference type="ARBA" id="ARBA00022723"/>
    </source>
</evidence>
<dbReference type="InterPro" id="IPR009003">
    <property type="entry name" value="Peptidase_S1_PA"/>
</dbReference>
<dbReference type="InterPro" id="IPR013088">
    <property type="entry name" value="Znf_NHR/GATA"/>
</dbReference>
<dbReference type="InterPro" id="IPR000536">
    <property type="entry name" value="Nucl_hrmn_rcpt_lig-bd"/>
</dbReference>
<dbReference type="SMART" id="SM00399">
    <property type="entry name" value="ZnF_C4"/>
    <property type="match status" value="1"/>
</dbReference>
<dbReference type="GO" id="GO:0043565">
    <property type="term" value="F:sequence-specific DNA binding"/>
    <property type="evidence" value="ECO:0007669"/>
    <property type="project" value="InterPro"/>
</dbReference>
<dbReference type="GO" id="GO:0004252">
    <property type="term" value="F:serine-type endopeptidase activity"/>
    <property type="evidence" value="ECO:0007669"/>
    <property type="project" value="InterPro"/>
</dbReference>
<evidence type="ECO:0000259" key="16">
    <source>
        <dbReference type="PROSITE" id="PS50240"/>
    </source>
</evidence>
<dbReference type="PROSITE" id="PS50240">
    <property type="entry name" value="TRYPSIN_DOM"/>
    <property type="match status" value="1"/>
</dbReference>
<evidence type="ECO:0000256" key="14">
    <source>
        <dbReference type="RuleBase" id="RU363034"/>
    </source>
</evidence>
<evidence type="ECO:0000259" key="17">
    <source>
        <dbReference type="PROSITE" id="PS51030"/>
    </source>
</evidence>
<dbReference type="InterPro" id="IPR035500">
    <property type="entry name" value="NHR-like_dom_sf"/>
</dbReference>
<dbReference type="PANTHER" id="PTHR24276">
    <property type="entry name" value="POLYSERASE-RELATED"/>
    <property type="match status" value="1"/>
</dbReference>
<dbReference type="InterPro" id="IPR033116">
    <property type="entry name" value="TRYPSIN_SER"/>
</dbReference>
<evidence type="ECO:0000256" key="6">
    <source>
        <dbReference type="ARBA" id="ARBA00022825"/>
    </source>
</evidence>
<dbReference type="SUPFAM" id="SSF48508">
    <property type="entry name" value="Nuclear receptor ligand-binding domain"/>
    <property type="match status" value="1"/>
</dbReference>
<keyword evidence="6 14" id="KW-0720">Serine protease</keyword>
<evidence type="ECO:0000256" key="4">
    <source>
        <dbReference type="ARBA" id="ARBA00022771"/>
    </source>
</evidence>
<dbReference type="Pfam" id="PF00105">
    <property type="entry name" value="zf-C4"/>
    <property type="match status" value="1"/>
</dbReference>
<keyword evidence="8" id="KW-0805">Transcription regulation</keyword>
<dbReference type="InterPro" id="IPR050430">
    <property type="entry name" value="Peptidase_S1"/>
</dbReference>
<keyword evidence="15" id="KW-0732">Signal</keyword>
<feature type="domain" description="Peptidase S1" evidence="16">
    <location>
        <begin position="50"/>
        <end position="274"/>
    </location>
</feature>
<sequence length="709" mass="81096">MKLAIFVFLASCSVIRAKDENPLRLPLPTEVANNNPELLSEPINSPFARIVGGVLVGSGEAKHQIALFSDGTFICGGSLISSQTVLTAAHCVYGNVNKPSTFSVRYDTLNRNNGPTLSVKKINQHALYNPTTIDYDVATLTLSSPFTPGTNAAMISLTTSEPEPDSILTVTGWGRLSNGGSLPSTLQRADTLRTLDRKDCQERWGTVNSITDRMICAISEEQSACNGDSGGPVTLNGVLVGVVSWGSSSCLHAKYPNVYANVANLRTWIMKNSLNYNALTCMSCRAFFRRNASRENELKCKFNDNCIIKLETRKHCSHCRLKKCLNVGMKKELIQTDDDKQLNKKDYLLKRIHSEDKEQETLNFINETFATLTESEIDDLRMIDHDMEQFRFETGIDPLFEDTLLIGSESPGNDSGYKSSNSSQIDGETSDCIRHCLEFKSSDQIEPSESEIIEQFWQTDNSPNEQMNQQQEIDCIKELVRAGMVLKNPYLRYRHFAFNENIESSNVVQHAFHRLIQMAKRLKWFNELDRIDQVILLRSRLIDMFAVRLVLMFNFDHCAFEFMDDHSKMTVLVPVKPLTVNHNPLNCIRNHDLMKTFRTDWKRDDIILNLLLVIILFNPSMDQHLQHISFTINEKKDIYTRLLQRYLQRKYVDQYEAEENFHSLLNYLNSILQIAEQIRDLFFDNPNYRNYSNSPLWNELLQLRKNVSD</sequence>
<feature type="signal peptide" evidence="15">
    <location>
        <begin position="1"/>
        <end position="17"/>
    </location>
</feature>
<evidence type="ECO:0000256" key="12">
    <source>
        <dbReference type="ARBA" id="ARBA00023170"/>
    </source>
</evidence>
<dbReference type="Gene3D" id="1.10.565.10">
    <property type="entry name" value="Retinoid X Receptor"/>
    <property type="match status" value="1"/>
</dbReference>
<feature type="domain" description="Nuclear receptor" evidence="17">
    <location>
        <begin position="247"/>
        <end position="336"/>
    </location>
</feature>
<feature type="chain" id="PRO_5040319393" evidence="15">
    <location>
        <begin position="18"/>
        <end position="709"/>
    </location>
</feature>
<dbReference type="InterPro" id="IPR018114">
    <property type="entry name" value="TRYPSIN_HIS"/>
</dbReference>
<dbReference type="PRINTS" id="PR00722">
    <property type="entry name" value="CHYMOTRYPSIN"/>
</dbReference>
<keyword evidence="7" id="KW-0862">Zinc</keyword>
<evidence type="ECO:0000313" key="19">
    <source>
        <dbReference type="EMBL" id="KAJ6216205.1"/>
    </source>
</evidence>
<dbReference type="AlphaFoldDB" id="A0A9Q0RJC8"/>
<dbReference type="PRINTS" id="PR00047">
    <property type="entry name" value="STROIDFINGER"/>
</dbReference>
<keyword evidence="10" id="KW-1015">Disulfide bond</keyword>